<dbReference type="Pfam" id="PF13432">
    <property type="entry name" value="TPR_16"/>
    <property type="match status" value="2"/>
</dbReference>
<evidence type="ECO:0000256" key="3">
    <source>
        <dbReference type="PROSITE-ProRule" id="PRU00339"/>
    </source>
</evidence>
<accession>A0AAW2HCC1</accession>
<dbReference type="PANTHER" id="PTHR44314">
    <property type="entry name" value="CILIA- AND FLAGELLA-ASSOCIATED PROTEIN 70"/>
    <property type="match status" value="1"/>
</dbReference>
<reference evidence="5" key="1">
    <citation type="journal article" date="2024" name="Gigascience">
        <title>Chromosome-level genome of the poultry shaft louse Menopon gallinae provides insight into the host-switching and adaptive evolution of parasitic lice.</title>
        <authorList>
            <person name="Xu Y."/>
            <person name="Ma L."/>
            <person name="Liu S."/>
            <person name="Liang Y."/>
            <person name="Liu Q."/>
            <person name="He Z."/>
            <person name="Tian L."/>
            <person name="Duan Y."/>
            <person name="Cai W."/>
            <person name="Li H."/>
            <person name="Song F."/>
        </authorList>
    </citation>
    <scope>NUCLEOTIDE SEQUENCE</scope>
    <source>
        <strain evidence="5">Cailab_2023a</strain>
    </source>
</reference>
<evidence type="ECO:0000256" key="1">
    <source>
        <dbReference type="ARBA" id="ARBA00022737"/>
    </source>
</evidence>
<feature type="repeat" description="TPR" evidence="3">
    <location>
        <begin position="932"/>
        <end position="965"/>
    </location>
</feature>
<keyword evidence="1" id="KW-0677">Repeat</keyword>
<dbReference type="GO" id="GO:0060271">
    <property type="term" value="P:cilium assembly"/>
    <property type="evidence" value="ECO:0007669"/>
    <property type="project" value="TreeGrafter"/>
</dbReference>
<gene>
    <name evidence="5" type="ORF">PYX00_009736</name>
</gene>
<evidence type="ECO:0000256" key="4">
    <source>
        <dbReference type="SAM" id="MobiDB-lite"/>
    </source>
</evidence>
<protein>
    <submittedName>
        <fullName evidence="5">Uncharacterized protein</fullName>
    </submittedName>
</protein>
<comment type="caution">
    <text evidence="5">The sequence shown here is derived from an EMBL/GenBank/DDBJ whole genome shotgun (WGS) entry which is preliminary data.</text>
</comment>
<dbReference type="SMART" id="SM00028">
    <property type="entry name" value="TPR"/>
    <property type="match status" value="5"/>
</dbReference>
<keyword evidence="2 3" id="KW-0802">TPR repeat</keyword>
<dbReference type="AlphaFoldDB" id="A0AAW2HCC1"/>
<evidence type="ECO:0000256" key="2">
    <source>
        <dbReference type="ARBA" id="ARBA00022803"/>
    </source>
</evidence>
<evidence type="ECO:0000313" key="5">
    <source>
        <dbReference type="EMBL" id="KAL0267482.1"/>
    </source>
</evidence>
<dbReference type="PROSITE" id="PS50005">
    <property type="entry name" value="TPR"/>
    <property type="match status" value="1"/>
</dbReference>
<dbReference type="InterPro" id="IPR052628">
    <property type="entry name" value="CFAP70"/>
</dbReference>
<dbReference type="EMBL" id="JARGDH010000005">
    <property type="protein sequence ID" value="KAL0267482.1"/>
    <property type="molecule type" value="Genomic_DNA"/>
</dbReference>
<dbReference type="Gene3D" id="1.25.40.10">
    <property type="entry name" value="Tetratricopeptide repeat domain"/>
    <property type="match status" value="3"/>
</dbReference>
<sequence>MAMGGWRTAIDQEECSVLGGTAESWTEKEISIAVRTIENIDKNKVKDISVKVEFKGQTVAESEIISVPETGICELDFCAVLRVQELSPQIIDDILGYPVLFRVIDRTAFVKLEGDVKKESKKESKKMASRNSSSVKSVRISTIMSVNVLGVCTLDISPLIKGKKIISDTMLVENEKNLIGMNAVSWLKLPKMTVSASTGNEELIPQEYMKFNNILSITVESIYNVPSSIEEGTTFEASILIPSFSDKMGPIIFPNGQLKYGRDPESIKRWLTLSHMEGRGALTKHRINPNVCEIINIDGEAGDMEKAMLEDGFRIQWNKWRSTIMVKTGSNYFFKTITKKRFWPLEITLNTPPSPQKSTKNEKRVKTALPPASQLTSDRYVAYLRLGSLLYPGTSRVRVASRLYAYSASDIVLKCGADFVDTSSVQLVSSTSKAKLEERARTASRDVQDLREFEAVPLFNENGKPVFIIVEIEVWKPYLPKREPEYLMKKFSQYFKPRARVTRKNMNINVARKNYSEIIEKLTFIVNESYKQYLTDMKITTIGPDRERFFDHLCHDEIFRKVKTSLEEKILDLVGEKYGEIYLLQDKMHEIFIYLIEEMRTATNSLLTLNKIPLKHNPFQADDLQLSAEEAMEEGNYSLAKRYLLQKIADNKLNPDYWLDYAIFLMATEEHEKSIEAIREALLLDIEHQIGLLMYALSMAKIQKLDLAELTFQVMLSKYPEFIEGWYIVSLFYKCIGRLEDSEFTQHTAFRLDCEQRKAIKRETEEDSPTTPSSPATPSPCSSGDIKYVSSDYYKAQGKYGIASISMGHCTTDPLSWTMNLGLEYGVPERAASLLLRLRAFEYAELALIQEPCGEKRDHSLLYMYYLAVNHYLRGQYTEAILHLQRAVDNHGKNCAVWALIGHCYYKLEQYCNCIDCFEYVIESFYRPDDIHLIYIRMGNYYMKTRKYHCARKMFLSACKYSPSSETWLGLGASYYYLGRYEEAEMALTEANFLDYHCPVVWAYLTLVNIQHQRFDLVILCYSEAKKKNLKDPDLIKQIEILSEAHRINLNSPIT</sequence>
<dbReference type="InterPro" id="IPR011990">
    <property type="entry name" value="TPR-like_helical_dom_sf"/>
</dbReference>
<dbReference type="SUPFAM" id="SSF48452">
    <property type="entry name" value="TPR-like"/>
    <property type="match status" value="2"/>
</dbReference>
<feature type="region of interest" description="Disordered" evidence="4">
    <location>
        <begin position="762"/>
        <end position="783"/>
    </location>
</feature>
<dbReference type="InterPro" id="IPR019734">
    <property type="entry name" value="TPR_rpt"/>
</dbReference>
<proteinExistence type="predicted"/>
<name>A0AAW2HCC1_9NEOP</name>
<feature type="compositionally biased region" description="Low complexity" evidence="4">
    <location>
        <begin position="769"/>
        <end position="783"/>
    </location>
</feature>
<dbReference type="Pfam" id="PF12895">
    <property type="entry name" value="ANAPC3"/>
    <property type="match status" value="1"/>
</dbReference>
<organism evidence="5">
    <name type="scientific">Menopon gallinae</name>
    <name type="common">poultry shaft louse</name>
    <dbReference type="NCBI Taxonomy" id="328185"/>
    <lineage>
        <taxon>Eukaryota</taxon>
        <taxon>Metazoa</taxon>
        <taxon>Ecdysozoa</taxon>
        <taxon>Arthropoda</taxon>
        <taxon>Hexapoda</taxon>
        <taxon>Insecta</taxon>
        <taxon>Pterygota</taxon>
        <taxon>Neoptera</taxon>
        <taxon>Paraneoptera</taxon>
        <taxon>Psocodea</taxon>
        <taxon>Troctomorpha</taxon>
        <taxon>Phthiraptera</taxon>
        <taxon>Amblycera</taxon>
        <taxon>Menoponidae</taxon>
        <taxon>Menopon</taxon>
    </lineage>
</organism>
<dbReference type="PANTHER" id="PTHR44314:SF1">
    <property type="entry name" value="CILIA- AND FLAGELLA-ASSOCIATED PROTEIN 70"/>
    <property type="match status" value="1"/>
</dbReference>
<dbReference type="GO" id="GO:0003341">
    <property type="term" value="P:cilium movement"/>
    <property type="evidence" value="ECO:0007669"/>
    <property type="project" value="TreeGrafter"/>
</dbReference>
<dbReference type="GO" id="GO:0070062">
    <property type="term" value="C:extracellular exosome"/>
    <property type="evidence" value="ECO:0007669"/>
    <property type="project" value="TreeGrafter"/>
</dbReference>
<dbReference type="GO" id="GO:0031514">
    <property type="term" value="C:motile cilium"/>
    <property type="evidence" value="ECO:0007669"/>
    <property type="project" value="TreeGrafter"/>
</dbReference>